<evidence type="ECO:0000313" key="9">
    <source>
        <dbReference type="Proteomes" id="UP000722791"/>
    </source>
</evidence>
<evidence type="ECO:0000256" key="3">
    <source>
        <dbReference type="ARBA" id="ARBA00022989"/>
    </source>
</evidence>
<dbReference type="EMBL" id="BNCQ01000011">
    <property type="protein sequence ID" value="GIM02296.1"/>
    <property type="molecule type" value="Genomic_DNA"/>
</dbReference>
<feature type="transmembrane region" description="Helical" evidence="6">
    <location>
        <begin position="95"/>
        <end position="114"/>
    </location>
</feature>
<dbReference type="AlphaFoldDB" id="A0A8J4LL80"/>
<evidence type="ECO:0000256" key="5">
    <source>
        <dbReference type="SAM" id="MobiDB-lite"/>
    </source>
</evidence>
<dbReference type="GO" id="GO:0016020">
    <property type="term" value="C:membrane"/>
    <property type="evidence" value="ECO:0007669"/>
    <property type="project" value="UniProtKB-SubCell"/>
</dbReference>
<dbReference type="Proteomes" id="UP000722791">
    <property type="component" value="Unassembled WGS sequence"/>
</dbReference>
<proteinExistence type="predicted"/>
<evidence type="ECO:0000256" key="2">
    <source>
        <dbReference type="ARBA" id="ARBA00022692"/>
    </source>
</evidence>
<comment type="caution">
    <text evidence="8">The sequence shown here is derived from an EMBL/GenBank/DDBJ whole genome shotgun (WGS) entry which is preliminary data.</text>
</comment>
<dbReference type="GO" id="GO:0032469">
    <property type="term" value="P:endoplasmic reticulum calcium ion homeostasis"/>
    <property type="evidence" value="ECO:0007669"/>
    <property type="project" value="InterPro"/>
</dbReference>
<name>A0A8J4LL80_9CHLO</name>
<dbReference type="GO" id="GO:0005783">
    <property type="term" value="C:endoplasmic reticulum"/>
    <property type="evidence" value="ECO:0007669"/>
    <property type="project" value="InterPro"/>
</dbReference>
<organism evidence="8 9">
    <name type="scientific">Volvox reticuliferus</name>
    <dbReference type="NCBI Taxonomy" id="1737510"/>
    <lineage>
        <taxon>Eukaryota</taxon>
        <taxon>Viridiplantae</taxon>
        <taxon>Chlorophyta</taxon>
        <taxon>core chlorophytes</taxon>
        <taxon>Chlorophyceae</taxon>
        <taxon>CS clade</taxon>
        <taxon>Chlamydomonadales</taxon>
        <taxon>Volvocaceae</taxon>
        <taxon>Volvox</taxon>
    </lineage>
</organism>
<comment type="subcellular location">
    <subcellularLocation>
        <location evidence="1">Membrane</location>
        <topology evidence="1">Single-pass membrane protein</topology>
    </subcellularLocation>
</comment>
<gene>
    <name evidence="8" type="ORF">Vretimale_7145</name>
</gene>
<keyword evidence="4 6" id="KW-0472">Membrane</keyword>
<accession>A0A8J4LL80</accession>
<protein>
    <submittedName>
        <fullName evidence="8">Uncharacterized protein</fullName>
    </submittedName>
</protein>
<evidence type="ECO:0000256" key="7">
    <source>
        <dbReference type="SAM" id="SignalP"/>
    </source>
</evidence>
<dbReference type="Pfam" id="PF07946">
    <property type="entry name" value="CCDC47"/>
    <property type="match status" value="1"/>
</dbReference>
<reference evidence="8" key="1">
    <citation type="journal article" date="2021" name="Proc. Natl. Acad. Sci. U.S.A.">
        <title>Three genomes in the algal genus Volvox reveal the fate of a haploid sex-determining region after a transition to homothallism.</title>
        <authorList>
            <person name="Yamamoto K."/>
            <person name="Hamaji T."/>
            <person name="Kawai-Toyooka H."/>
            <person name="Matsuzaki R."/>
            <person name="Takahashi F."/>
            <person name="Nishimura Y."/>
            <person name="Kawachi M."/>
            <person name="Noguchi H."/>
            <person name="Minakuchi Y."/>
            <person name="Umen J.G."/>
            <person name="Toyoda A."/>
            <person name="Nozaki H."/>
        </authorList>
    </citation>
    <scope>NUCLEOTIDE SEQUENCE</scope>
    <source>
        <strain evidence="8">NIES-3785</strain>
    </source>
</reference>
<dbReference type="PANTHER" id="PTHR12883">
    <property type="entry name" value="ADIPOCYTE-SPECIFIC PROTEIN 4-RELATED"/>
    <property type="match status" value="1"/>
</dbReference>
<evidence type="ECO:0000256" key="4">
    <source>
        <dbReference type="ARBA" id="ARBA00023136"/>
    </source>
</evidence>
<evidence type="ECO:0000256" key="1">
    <source>
        <dbReference type="ARBA" id="ARBA00004167"/>
    </source>
</evidence>
<keyword evidence="7" id="KW-0732">Signal</keyword>
<evidence type="ECO:0000313" key="8">
    <source>
        <dbReference type="EMBL" id="GIM02296.1"/>
    </source>
</evidence>
<dbReference type="GO" id="GO:0005509">
    <property type="term" value="F:calcium ion binding"/>
    <property type="evidence" value="ECO:0007669"/>
    <property type="project" value="InterPro"/>
</dbReference>
<feature type="signal peptide" evidence="7">
    <location>
        <begin position="1"/>
        <end position="23"/>
    </location>
</feature>
<feature type="region of interest" description="Disordered" evidence="5">
    <location>
        <begin position="364"/>
        <end position="434"/>
    </location>
</feature>
<feature type="compositionally biased region" description="Basic residues" evidence="5">
    <location>
        <begin position="422"/>
        <end position="434"/>
    </location>
</feature>
<dbReference type="InterPro" id="IPR012879">
    <property type="entry name" value="CCDC47"/>
</dbReference>
<keyword evidence="2 6" id="KW-0812">Transmembrane</keyword>
<sequence length="434" mass="47843">MKPAGALILCCLAVAALYEQVAARDVELDGFDIPDLVVDDSGSAANTNLGEPSSKQCNEQCEESRHVNPPAKPRAVVGGRRPTDLSSPYQLRKNYYMEAAFAVVLVFYILVAIWGTKQNGKIADAFARAYCVGDGAIFPRQFAMCGAGEPNAAGFRTPLLKESSSLFKFYASGRRHCQGCLATLSLRNRADLLSWIINIFLPAEDLLEIDVYMNEANMPPMVLAVATPRQARALSERTDVTTYTKPLKLTAGTAGPTDPVPGWPGHKLQVLAEHNSLFSDLFSDARVHSVFTSSGHADKLRLFRSLLITSENSSGSHKRLLRLVFALPAADDMRALGPLLALVPLLVDLVGIYKLTPELKKRALDARSRHEATSADAEESRRRRIEAMQKRKLEKAQEEKERLARLAPEARRKAEEKLAKQAAKKSMKIKMIRM</sequence>
<keyword evidence="3 6" id="KW-1133">Transmembrane helix</keyword>
<feature type="chain" id="PRO_5035177161" evidence="7">
    <location>
        <begin position="24"/>
        <end position="434"/>
    </location>
</feature>
<feature type="compositionally biased region" description="Basic and acidic residues" evidence="5">
    <location>
        <begin position="364"/>
        <end position="419"/>
    </location>
</feature>
<dbReference type="PANTHER" id="PTHR12883:SF0">
    <property type="entry name" value="PAT COMPLEX SUBUNIT CCDC47"/>
    <property type="match status" value="1"/>
</dbReference>
<evidence type="ECO:0000256" key="6">
    <source>
        <dbReference type="SAM" id="Phobius"/>
    </source>
</evidence>